<dbReference type="RefSeq" id="WP_013496042.1">
    <property type="nucleotide sequence ID" value="NC_014831.1"/>
</dbReference>
<dbReference type="STRING" id="644966.Tmar_1632"/>
<dbReference type="Proteomes" id="UP000008915">
    <property type="component" value="Chromosome"/>
</dbReference>
<proteinExistence type="predicted"/>
<evidence type="ECO:0000313" key="1">
    <source>
        <dbReference type="EMBL" id="ADU51741.1"/>
    </source>
</evidence>
<sequence length="152" mass="16134">MPISLQDETARLIAQEAAAFAAQVRQPAAREAFERLAAAASERSIPDELLPVLGQLLHLTLTSGRIAARYGPREEQVLSEVFRRTPAGRQLEEQVAQANAALATLQGLAIERLHLAAAGPGRYRLAVEAGGRRLVLDLGPAGAGARSLELAL</sequence>
<gene>
    <name evidence="1" type="ordered locus">Tmar_1632</name>
</gene>
<dbReference type="eggNOG" id="ENOG5033E7B">
    <property type="taxonomic scope" value="Bacteria"/>
</dbReference>
<reference evidence="2" key="2">
    <citation type="journal article" date="2010" name="Stand. Genomic Sci.">
        <title>Complete genome sequence of Thermaerobacter marianensis type strain (7p75aT).</title>
        <authorList>
            <person name="Han C."/>
            <person name="Gu W."/>
            <person name="Zhang X."/>
            <person name="Lapidus A."/>
            <person name="Nolan M."/>
            <person name="Copeland A."/>
            <person name="Lucas S."/>
            <person name="Glavina Del Rio T."/>
            <person name="Tice H."/>
            <person name="Cheng J."/>
            <person name="Tapia R."/>
            <person name="Goodwin L."/>
            <person name="Pitluck S."/>
            <person name="Pagani I."/>
            <person name="Ivanova N."/>
            <person name="Mavromatis K."/>
            <person name="Mikhailova N."/>
            <person name="Pati A."/>
            <person name="Chen A."/>
            <person name="Palaniappan K."/>
            <person name="Land M."/>
            <person name="Hauser L."/>
            <person name="Chang Y."/>
            <person name="Jeffries C."/>
            <person name="Schneider S."/>
            <person name="Rohde M."/>
            <person name="Goker M."/>
            <person name="Pukall R."/>
            <person name="Woyke T."/>
            <person name="Bristow J."/>
            <person name="Eisen J."/>
            <person name="Markowitz V."/>
            <person name="Hugenholtz P."/>
            <person name="Kyrpides N."/>
            <person name="Klenk H."/>
            <person name="Detter J."/>
        </authorList>
    </citation>
    <scope>NUCLEOTIDE SEQUENCE [LARGE SCALE GENOMIC DNA]</scope>
    <source>
        <strain evidence="2">ATCC 700841 / DSM 12885 / JCM 10246 / 7p75a</strain>
    </source>
</reference>
<dbReference type="EMBL" id="CP002344">
    <property type="protein sequence ID" value="ADU51741.1"/>
    <property type="molecule type" value="Genomic_DNA"/>
</dbReference>
<protein>
    <submittedName>
        <fullName evidence="1">Uncharacterized protein</fullName>
    </submittedName>
</protein>
<evidence type="ECO:0000313" key="2">
    <source>
        <dbReference type="Proteomes" id="UP000008915"/>
    </source>
</evidence>
<keyword evidence="2" id="KW-1185">Reference proteome</keyword>
<name>E6SH77_THEM7</name>
<reference evidence="1 2" key="1">
    <citation type="journal article" date="2010" name="Stand. Genomic Sci.">
        <title>Complete genome sequence of Thermaerobacter marianensis type strain (7p75a).</title>
        <authorList>
            <person name="Han C."/>
            <person name="Gu W."/>
            <person name="Zhang X."/>
            <person name="Lapidus A."/>
            <person name="Nolan M."/>
            <person name="Copeland A."/>
            <person name="Lucas S."/>
            <person name="Del Rio T.G."/>
            <person name="Tice H."/>
            <person name="Cheng J.F."/>
            <person name="Tapia R."/>
            <person name="Goodwin L."/>
            <person name="Pitluck S."/>
            <person name="Pagani I."/>
            <person name="Ivanova N."/>
            <person name="Mavromatis K."/>
            <person name="Mikhailova N."/>
            <person name="Pati A."/>
            <person name="Chen A."/>
            <person name="Palaniappan K."/>
            <person name="Land M."/>
            <person name="Hauser L."/>
            <person name="Chang Y.J."/>
            <person name="Jeffries C.D."/>
            <person name="Schneider S."/>
            <person name="Rohde M."/>
            <person name="Goker M."/>
            <person name="Pukall R."/>
            <person name="Woyke T."/>
            <person name="Bristow J."/>
            <person name="Eisen J.A."/>
            <person name="Markowitz V."/>
            <person name="Hugenholtz P."/>
            <person name="Kyrpides N.C."/>
            <person name="Klenk H.P."/>
            <person name="Detter J.C."/>
        </authorList>
    </citation>
    <scope>NUCLEOTIDE SEQUENCE [LARGE SCALE GENOMIC DNA]</scope>
    <source>
        <strain evidence="2">ATCC 700841 / DSM 12885 / JCM 10246 / 7p75a</strain>
    </source>
</reference>
<dbReference type="KEGG" id="tmr:Tmar_1632"/>
<organism evidence="1 2">
    <name type="scientific">Thermaerobacter marianensis (strain ATCC 700841 / DSM 12885 / JCM 10246 / 7p75a)</name>
    <dbReference type="NCBI Taxonomy" id="644966"/>
    <lineage>
        <taxon>Bacteria</taxon>
        <taxon>Bacillati</taxon>
        <taxon>Bacillota</taxon>
        <taxon>Clostridia</taxon>
        <taxon>Eubacteriales</taxon>
        <taxon>Clostridiales Family XVII. Incertae Sedis</taxon>
        <taxon>Thermaerobacter</taxon>
    </lineage>
</organism>
<dbReference type="AlphaFoldDB" id="E6SH77"/>
<dbReference type="HOGENOM" id="CLU_1721490_0_0_9"/>
<accession>E6SH77</accession>